<dbReference type="PANTHER" id="PTHR40081">
    <property type="entry name" value="CONCANAVALIN A-LIKE LECTIN/GLUCANASE"/>
    <property type="match status" value="1"/>
</dbReference>
<protein>
    <recommendedName>
        <fullName evidence="6">Tat pathway signal sequence domain protein</fullName>
    </recommendedName>
</protein>
<feature type="domain" description="PcRGLX/YetA-like N-terminal RIFT barrel" evidence="1">
    <location>
        <begin position="36"/>
        <end position="114"/>
    </location>
</feature>
<dbReference type="Pfam" id="PF21346">
    <property type="entry name" value="PcRGLX_3rd"/>
    <property type="match status" value="1"/>
</dbReference>
<keyword evidence="5" id="KW-1185">Reference proteome</keyword>
<dbReference type="InterPro" id="IPR045793">
    <property type="entry name" value="PcRGLX/YetA-like"/>
</dbReference>
<organism evidence="4 5">
    <name type="scientific">Pseudarcicella hirudinis</name>
    <dbReference type="NCBI Taxonomy" id="1079859"/>
    <lineage>
        <taxon>Bacteria</taxon>
        <taxon>Pseudomonadati</taxon>
        <taxon>Bacteroidota</taxon>
        <taxon>Cytophagia</taxon>
        <taxon>Cytophagales</taxon>
        <taxon>Flectobacillaceae</taxon>
        <taxon>Pseudarcicella</taxon>
    </lineage>
</organism>
<dbReference type="PANTHER" id="PTHR40081:SF1">
    <property type="entry name" value="TAT PATHWAY SIGNAL SEQUENCE DOMAIN PROTEIN"/>
    <property type="match status" value="1"/>
</dbReference>
<dbReference type="InterPro" id="IPR048331">
    <property type="entry name" value="PcRGLX/YetA_3rd"/>
</dbReference>
<gene>
    <name evidence="4" type="ORF">SAMN04515674_12230</name>
</gene>
<dbReference type="Pfam" id="PF21345">
    <property type="entry name" value="PcRGLX_2nd"/>
    <property type="match status" value="1"/>
</dbReference>
<dbReference type="InterPro" id="IPR048330">
    <property type="entry name" value="PcRGLX/YetA_2nd"/>
</dbReference>
<dbReference type="InterPro" id="IPR048329">
    <property type="entry name" value="PcRGLX_1st"/>
</dbReference>
<dbReference type="Proteomes" id="UP000199306">
    <property type="component" value="Unassembled WGS sequence"/>
</dbReference>
<evidence type="ECO:0000259" key="1">
    <source>
        <dbReference type="Pfam" id="PF19501"/>
    </source>
</evidence>
<evidence type="ECO:0000313" key="4">
    <source>
        <dbReference type="EMBL" id="SFQ48592.1"/>
    </source>
</evidence>
<dbReference type="Pfam" id="PF19501">
    <property type="entry name" value="PcRGLX_1st"/>
    <property type="match status" value="1"/>
</dbReference>
<evidence type="ECO:0000313" key="5">
    <source>
        <dbReference type="Proteomes" id="UP000199306"/>
    </source>
</evidence>
<evidence type="ECO:0008006" key="6">
    <source>
        <dbReference type="Google" id="ProtNLM"/>
    </source>
</evidence>
<evidence type="ECO:0000259" key="2">
    <source>
        <dbReference type="Pfam" id="PF21345"/>
    </source>
</evidence>
<feature type="domain" description="PcRGLX/YetA-like C-terminal alpha/alpha toroid" evidence="3">
    <location>
        <begin position="483"/>
        <end position="886"/>
    </location>
</feature>
<evidence type="ECO:0000259" key="3">
    <source>
        <dbReference type="Pfam" id="PF21346"/>
    </source>
</evidence>
<dbReference type="EMBL" id="FOXH01000022">
    <property type="protein sequence ID" value="SFQ48592.1"/>
    <property type="molecule type" value="Genomic_DNA"/>
</dbReference>
<accession>A0A1I5YWK8</accession>
<dbReference type="STRING" id="1079859.SAMN04515674_12230"/>
<reference evidence="4 5" key="1">
    <citation type="submission" date="2016-10" db="EMBL/GenBank/DDBJ databases">
        <authorList>
            <person name="de Groot N.N."/>
        </authorList>
    </citation>
    <scope>NUCLEOTIDE SEQUENCE [LARGE SCALE GENOMIC DNA]</scope>
    <source>
        <strain evidence="5">E92,LMG 26720,CCM 7988</strain>
    </source>
</reference>
<sequence>MSETSIFQRAKHSILSIVLCMSITVKSAEAQKIEPITLKWLGGKAPQNPIGVSWGVPFGKGQVKPGQSLTLSNLKGEKLPLQSWTLAYWPDGSVKWLGLATVAGGESAKTLQLSSDNLKKSVDGTLKIAEKKNIFEINTGILTCQIPKKGTFILDSLKLNGKLVANAGRLTVISQDGPDAEDFNSPVKQLSQSEITSVKIEQSGPVRAVVHIEGMHRTETGNKSWLPFHVRLYFYAGQEHIRMVHSFIFDGDDQKDFIRGLGVFFNVPMKEQMHNRHVRFSGQEDGIWAEPVKVLTGRRVLKKGDRPVYEDQFLGKPLPNQEEFDEKGQNLIKDWANWNDYKLMQNSADGFTIQKRTNSKSAWIDAGGGKRASGLGFVGDISGGLGIAVKNFWKSYPAALEIRNATSSNAELRAWLWSPYAEAMDLRHYDTTAHGLEASYEDVQKGFSTANGVARTSELMLFPSREVPSHELLAQQAQFSNQPPLLACTPEYLHSVSAFGIWSLPDRSTAGKRWIEGELDKAISFYQKEVEQRHWYGFWNYGDVMHTYDSVRHTWRYDVGGFAWANTELVPDMWLWYSYLRSGDADIFRMAEAMTRHTSEVDVYHLGKFAGLGSRHNVRHWGCGSKEVRISQAALKRFYYYLTTDERTGDLMEEVANADDALEKTDPLRLILPPSKYPTHARVGPDWIALVGNWMTQWERTGEKKWLDKINAGIGSFATMPYGFYSGVAGAFGYDPKDSKMYQLNPGDLGVSHLTTLMGGAEIGFELSKSIDNPDWQKLWLQYCELYGAPKEEVKRVFGKEQQLETPGTHFSRLPAYASYVKKDKKLAEKAWNQFLKGSVKQFETKKIEGSQVLNPIQEIPAISTNNTAQWCLNAIELLELIGKDMPENNPLWNK</sequence>
<proteinExistence type="predicted"/>
<dbReference type="AlphaFoldDB" id="A0A1I5YWK8"/>
<name>A0A1I5YWK8_9BACT</name>
<feature type="domain" description="PcRGLX/YetA-like central beta-sandwich" evidence="2">
    <location>
        <begin position="127"/>
        <end position="477"/>
    </location>
</feature>